<dbReference type="Proteomes" id="UP001345219">
    <property type="component" value="Chromosome 16"/>
</dbReference>
<organism evidence="1 2">
    <name type="scientific">Trapa incisa</name>
    <dbReference type="NCBI Taxonomy" id="236973"/>
    <lineage>
        <taxon>Eukaryota</taxon>
        <taxon>Viridiplantae</taxon>
        <taxon>Streptophyta</taxon>
        <taxon>Embryophyta</taxon>
        <taxon>Tracheophyta</taxon>
        <taxon>Spermatophyta</taxon>
        <taxon>Magnoliopsida</taxon>
        <taxon>eudicotyledons</taxon>
        <taxon>Gunneridae</taxon>
        <taxon>Pentapetalae</taxon>
        <taxon>rosids</taxon>
        <taxon>malvids</taxon>
        <taxon>Myrtales</taxon>
        <taxon>Lythraceae</taxon>
        <taxon>Trapa</taxon>
    </lineage>
</organism>
<evidence type="ECO:0000313" key="1">
    <source>
        <dbReference type="EMBL" id="KAK4752888.1"/>
    </source>
</evidence>
<dbReference type="AlphaFoldDB" id="A0AAN7JXF7"/>
<dbReference type="EMBL" id="JAXIOK010000016">
    <property type="protein sequence ID" value="KAK4752888.1"/>
    <property type="molecule type" value="Genomic_DNA"/>
</dbReference>
<sequence>MDASEGEVERLISTAKVVEYLEPVMSRDLLCKFPDSTAFGFDYSQSSIWSPLIPRVHVPLDSAGIITPKKLSDGSGAESKLRGARKKIASSAVRISLRVLQRSRMKTKRNMAPKFRGLDGSPTPAKDCGCFPLVAEGWNKVLKAASKHIKKNKKKKKKKGRDPMAHVRLNKYLENGNIRI</sequence>
<name>A0AAN7JXF7_9MYRT</name>
<protein>
    <submittedName>
        <fullName evidence="1">Uncharacterized protein</fullName>
    </submittedName>
</protein>
<proteinExistence type="predicted"/>
<accession>A0AAN7JXF7</accession>
<gene>
    <name evidence="1" type="ORF">SAY87_021686</name>
</gene>
<evidence type="ECO:0000313" key="2">
    <source>
        <dbReference type="Proteomes" id="UP001345219"/>
    </source>
</evidence>
<comment type="caution">
    <text evidence="1">The sequence shown here is derived from an EMBL/GenBank/DDBJ whole genome shotgun (WGS) entry which is preliminary data.</text>
</comment>
<keyword evidence="2" id="KW-1185">Reference proteome</keyword>
<dbReference type="PANTHER" id="PTHR34287:SF4">
    <property type="entry name" value="OS04G0504200 PROTEIN"/>
    <property type="match status" value="1"/>
</dbReference>
<reference evidence="1 2" key="1">
    <citation type="journal article" date="2023" name="Hortic Res">
        <title>Pangenome of water caltrop reveals structural variations and asymmetric subgenome divergence after allopolyploidization.</title>
        <authorList>
            <person name="Zhang X."/>
            <person name="Chen Y."/>
            <person name="Wang L."/>
            <person name="Yuan Y."/>
            <person name="Fang M."/>
            <person name="Shi L."/>
            <person name="Lu R."/>
            <person name="Comes H.P."/>
            <person name="Ma Y."/>
            <person name="Chen Y."/>
            <person name="Huang G."/>
            <person name="Zhou Y."/>
            <person name="Zheng Z."/>
            <person name="Qiu Y."/>
        </authorList>
    </citation>
    <scope>NUCLEOTIDE SEQUENCE [LARGE SCALE GENOMIC DNA]</scope>
    <source>
        <tissue evidence="1">Roots</tissue>
    </source>
</reference>
<dbReference type="PANTHER" id="PTHR34287">
    <property type="entry name" value="OS06G0551500 PROTEIN-RELATED"/>
    <property type="match status" value="1"/>
</dbReference>